<keyword evidence="4" id="KW-0808">Transferase</keyword>
<evidence type="ECO:0000256" key="7">
    <source>
        <dbReference type="ARBA" id="ARBA00022840"/>
    </source>
</evidence>
<feature type="domain" description="Histidine kinase" evidence="11">
    <location>
        <begin position="330"/>
        <end position="420"/>
    </location>
</feature>
<dbReference type="Proteomes" id="UP000675409">
    <property type="component" value="Unassembled WGS sequence"/>
</dbReference>
<dbReference type="InterPro" id="IPR017205">
    <property type="entry name" value="Sig_transdc_His_kinase_ChrS"/>
</dbReference>
<dbReference type="GO" id="GO:0016301">
    <property type="term" value="F:kinase activity"/>
    <property type="evidence" value="ECO:0007669"/>
    <property type="project" value="UniProtKB-KW"/>
</dbReference>
<dbReference type="SUPFAM" id="SSF55874">
    <property type="entry name" value="ATPase domain of HSP90 chaperone/DNA topoisomerase II/histidine kinase"/>
    <property type="match status" value="1"/>
</dbReference>
<evidence type="ECO:0000256" key="9">
    <source>
        <dbReference type="SAM" id="MobiDB-lite"/>
    </source>
</evidence>
<organism evidence="12 13">
    <name type="scientific">Myceligenerans indicum</name>
    <dbReference type="NCBI Taxonomy" id="2593663"/>
    <lineage>
        <taxon>Bacteria</taxon>
        <taxon>Bacillati</taxon>
        <taxon>Actinomycetota</taxon>
        <taxon>Actinomycetes</taxon>
        <taxon>Micrococcales</taxon>
        <taxon>Promicromonosporaceae</taxon>
        <taxon>Myceligenerans</taxon>
    </lineage>
</organism>
<dbReference type="Gene3D" id="3.30.565.10">
    <property type="entry name" value="Histidine kinase-like ATPase, C-terminal domain"/>
    <property type="match status" value="1"/>
</dbReference>
<dbReference type="Gene3D" id="1.20.5.1930">
    <property type="match status" value="1"/>
</dbReference>
<gene>
    <name evidence="12" type="ORF">HGK34_12330</name>
</gene>
<accession>A0ABS1LND7</accession>
<dbReference type="PROSITE" id="PS50109">
    <property type="entry name" value="HIS_KIN"/>
    <property type="match status" value="1"/>
</dbReference>
<dbReference type="Pfam" id="PF02518">
    <property type="entry name" value="HATPase_c"/>
    <property type="match status" value="1"/>
</dbReference>
<evidence type="ECO:0000256" key="5">
    <source>
        <dbReference type="ARBA" id="ARBA00022741"/>
    </source>
</evidence>
<dbReference type="PANTHER" id="PTHR24421">
    <property type="entry name" value="NITRATE/NITRITE SENSOR PROTEIN NARX-RELATED"/>
    <property type="match status" value="1"/>
</dbReference>
<feature type="compositionally biased region" description="Low complexity" evidence="9">
    <location>
        <begin position="448"/>
        <end position="463"/>
    </location>
</feature>
<evidence type="ECO:0000256" key="10">
    <source>
        <dbReference type="SAM" id="Phobius"/>
    </source>
</evidence>
<dbReference type="InterPro" id="IPR011712">
    <property type="entry name" value="Sig_transdc_His_kin_sub3_dim/P"/>
</dbReference>
<comment type="catalytic activity">
    <reaction evidence="1">
        <text>ATP + protein L-histidine = ADP + protein N-phospho-L-histidine.</text>
        <dbReference type="EC" id="2.7.13.3"/>
    </reaction>
</comment>
<dbReference type="EMBL" id="JABBYC010000020">
    <property type="protein sequence ID" value="MBL0887057.1"/>
    <property type="molecule type" value="Genomic_DNA"/>
</dbReference>
<protein>
    <recommendedName>
        <fullName evidence="2">histidine kinase</fullName>
        <ecNumber evidence="2">2.7.13.3</ecNumber>
    </recommendedName>
</protein>
<evidence type="ECO:0000256" key="1">
    <source>
        <dbReference type="ARBA" id="ARBA00000085"/>
    </source>
</evidence>
<keyword evidence="8" id="KW-0902">Two-component regulatory system</keyword>
<keyword evidence="5" id="KW-0547">Nucleotide-binding</keyword>
<dbReference type="RefSeq" id="WP_201847669.1">
    <property type="nucleotide sequence ID" value="NZ_JABBYC010000020.1"/>
</dbReference>
<feature type="transmembrane region" description="Helical" evidence="10">
    <location>
        <begin position="38"/>
        <end position="57"/>
    </location>
</feature>
<proteinExistence type="predicted"/>
<feature type="region of interest" description="Disordered" evidence="9">
    <location>
        <begin position="429"/>
        <end position="470"/>
    </location>
</feature>
<reference evidence="12 13" key="1">
    <citation type="journal article" date="2021" name="Arch. Microbiol.">
        <title>Myceligenerans indicum sp. nov., an actinobacterium isolated from mangrove sediment of Sundarbans, India.</title>
        <authorList>
            <person name="Asha K."/>
            <person name="Bhadury P."/>
        </authorList>
    </citation>
    <scope>NUCLEOTIDE SEQUENCE [LARGE SCALE GENOMIC DNA]</scope>
    <source>
        <strain evidence="12 13">I2</strain>
    </source>
</reference>
<evidence type="ECO:0000256" key="2">
    <source>
        <dbReference type="ARBA" id="ARBA00012438"/>
    </source>
</evidence>
<evidence type="ECO:0000313" key="13">
    <source>
        <dbReference type="Proteomes" id="UP000675409"/>
    </source>
</evidence>
<keyword evidence="10" id="KW-0472">Membrane</keyword>
<dbReference type="EC" id="2.7.13.3" evidence="2"/>
<keyword evidence="7" id="KW-0067">ATP-binding</keyword>
<dbReference type="PANTHER" id="PTHR24421:SF10">
    <property type="entry name" value="NITRATE_NITRITE SENSOR PROTEIN NARQ"/>
    <property type="match status" value="1"/>
</dbReference>
<name>A0ABS1LND7_9MICO</name>
<dbReference type="InterPro" id="IPR036890">
    <property type="entry name" value="HATPase_C_sf"/>
</dbReference>
<dbReference type="InterPro" id="IPR050482">
    <property type="entry name" value="Sensor_HK_TwoCompSys"/>
</dbReference>
<feature type="region of interest" description="Disordered" evidence="9">
    <location>
        <begin position="1"/>
        <end position="22"/>
    </location>
</feature>
<sequence>MTGDETGVDAAGTATDVQRDDLPPAPGGPYAAWGRLLVWWHVAFWAVLALTALQIVLQGVRGRDLMVAGGAIGAIGVAYLVWGGPAARSRNQGKAVLQLAVTVVGVAAALTVTGDASFLLFVAFAQCWMLLESRLWSLVASVALAVAATCGTLARVGPDPEAVTSVPAQMGVSLVFAVGLGLWTAWTLRRAEEHARLVAELRDAQLALARSHHAAGVEAERARIAREIHDTLAQGFTSVVMQAQAASAVLDADGSDMVRDRLELIEETARDNLAEARALVAAFAPAPLKEKSLAEALGRLVARFGDETGLEAWFVADGVLGLPPSVEVVLLRVAQEGLANVRRHSGARLVEVRLARVEDTVLLEVSDDGRGLPEGVGIGTGEGFGLSGMRERVATAGGRLSIGPGRTGGTLLAAWLPLGDADHTGVRAGVPGVPEAAGTSTAPAREQPGAVPAAGPAGVPDAGTTERQSR</sequence>
<dbReference type="Pfam" id="PF07730">
    <property type="entry name" value="HisKA_3"/>
    <property type="match status" value="1"/>
</dbReference>
<feature type="transmembrane region" description="Helical" evidence="10">
    <location>
        <begin position="95"/>
        <end position="123"/>
    </location>
</feature>
<evidence type="ECO:0000256" key="6">
    <source>
        <dbReference type="ARBA" id="ARBA00022777"/>
    </source>
</evidence>
<keyword evidence="13" id="KW-1185">Reference proteome</keyword>
<comment type="caution">
    <text evidence="12">The sequence shown here is derived from an EMBL/GenBank/DDBJ whole genome shotgun (WGS) entry which is preliminary data.</text>
</comment>
<keyword evidence="10" id="KW-0812">Transmembrane</keyword>
<dbReference type="InterPro" id="IPR005467">
    <property type="entry name" value="His_kinase_dom"/>
</dbReference>
<dbReference type="CDD" id="cd16917">
    <property type="entry name" value="HATPase_UhpB-NarQ-NarX-like"/>
    <property type="match status" value="1"/>
</dbReference>
<evidence type="ECO:0000256" key="3">
    <source>
        <dbReference type="ARBA" id="ARBA00022553"/>
    </source>
</evidence>
<evidence type="ECO:0000259" key="11">
    <source>
        <dbReference type="PROSITE" id="PS50109"/>
    </source>
</evidence>
<keyword evidence="6 12" id="KW-0418">Kinase</keyword>
<keyword evidence="3" id="KW-0597">Phosphoprotein</keyword>
<feature type="transmembrane region" description="Helical" evidence="10">
    <location>
        <begin position="135"/>
        <end position="154"/>
    </location>
</feature>
<feature type="transmembrane region" description="Helical" evidence="10">
    <location>
        <begin position="64"/>
        <end position="83"/>
    </location>
</feature>
<dbReference type="SMART" id="SM00387">
    <property type="entry name" value="HATPase_c"/>
    <property type="match status" value="1"/>
</dbReference>
<evidence type="ECO:0000313" key="12">
    <source>
        <dbReference type="EMBL" id="MBL0887057.1"/>
    </source>
</evidence>
<evidence type="ECO:0000256" key="4">
    <source>
        <dbReference type="ARBA" id="ARBA00022679"/>
    </source>
</evidence>
<dbReference type="PIRSF" id="PIRSF037434">
    <property type="entry name" value="STHK_ChrS"/>
    <property type="match status" value="1"/>
</dbReference>
<feature type="transmembrane region" description="Helical" evidence="10">
    <location>
        <begin position="166"/>
        <end position="186"/>
    </location>
</feature>
<dbReference type="InterPro" id="IPR003594">
    <property type="entry name" value="HATPase_dom"/>
</dbReference>
<evidence type="ECO:0000256" key="8">
    <source>
        <dbReference type="ARBA" id="ARBA00023012"/>
    </source>
</evidence>
<keyword evidence="10" id="KW-1133">Transmembrane helix</keyword>